<dbReference type="GO" id="GO:0019842">
    <property type="term" value="F:vitamin binding"/>
    <property type="evidence" value="ECO:0007669"/>
    <property type="project" value="TreeGrafter"/>
</dbReference>
<keyword evidence="4 7" id="KW-0472">Membrane</keyword>
<dbReference type="PANTHER" id="PTHR12639:SF7">
    <property type="entry name" value="HTTM DOMAIN-CONTAINING PROTEIN"/>
    <property type="match status" value="1"/>
</dbReference>
<dbReference type="Proteomes" id="UP001138686">
    <property type="component" value="Unassembled WGS sequence"/>
</dbReference>
<dbReference type="InterPro" id="IPR007782">
    <property type="entry name" value="VKG_COase"/>
</dbReference>
<proteinExistence type="predicted"/>
<dbReference type="GO" id="GO:0008488">
    <property type="term" value="F:gamma-glutamyl carboxylase activity"/>
    <property type="evidence" value="ECO:0007669"/>
    <property type="project" value="InterPro"/>
</dbReference>
<evidence type="ECO:0000256" key="6">
    <source>
        <dbReference type="ARBA" id="ARBA00023239"/>
    </source>
</evidence>
<dbReference type="PANTHER" id="PTHR12639">
    <property type="entry name" value="VITAMIN K-DEPENDENT GAMMA-CARBOXYLASE"/>
    <property type="match status" value="1"/>
</dbReference>
<feature type="transmembrane region" description="Helical" evidence="7">
    <location>
        <begin position="65"/>
        <end position="82"/>
    </location>
</feature>
<dbReference type="EMBL" id="JAHWDP010000004">
    <property type="protein sequence ID" value="MBW2938533.1"/>
    <property type="molecule type" value="Genomic_DNA"/>
</dbReference>
<dbReference type="RefSeq" id="WP_219053062.1">
    <property type="nucleotide sequence ID" value="NZ_JAHWDP010000004.1"/>
</dbReference>
<accession>A0A9X1FPQ8</accession>
<evidence type="ECO:0000256" key="2">
    <source>
        <dbReference type="ARBA" id="ARBA00022692"/>
    </source>
</evidence>
<feature type="domain" description="HTTM-like" evidence="8">
    <location>
        <begin position="6"/>
        <end position="265"/>
    </location>
</feature>
<dbReference type="InterPro" id="IPR053935">
    <property type="entry name" value="VKGC_lumenal_dom"/>
</dbReference>
<feature type="transmembrane region" description="Helical" evidence="7">
    <location>
        <begin position="200"/>
        <end position="220"/>
    </location>
</feature>
<keyword evidence="5" id="KW-1015">Disulfide bond</keyword>
<gene>
    <name evidence="9" type="ORF">KXJ69_10465</name>
</gene>
<organism evidence="9 10">
    <name type="scientific">Halomarinibacterium sedimenti</name>
    <dbReference type="NCBI Taxonomy" id="2857106"/>
    <lineage>
        <taxon>Bacteria</taxon>
        <taxon>Pseudomonadati</taxon>
        <taxon>Bacteroidota</taxon>
        <taxon>Flavobacteriia</taxon>
        <taxon>Flavobacteriales</taxon>
        <taxon>Flavobacteriaceae</taxon>
        <taxon>Halomarinibacterium</taxon>
    </lineage>
</organism>
<sequence length="441" mass="52439">MNDFLFKRIDNTGLSLWRIVFGLLISIEAFGAIATGWVKQTLVEPQFTFNFIGFDFLQPLPGNGMYFYFVLMGCFGIMVMLGYKYRWSMAAYALMWTCVYLMQKSSYNNHYYLMMLLCWMMVFFPANRYLSLDAKWIPNFKKYSMPRWVSMVFIAQIWIVFTYASIAKMYPQWLDASVPALFMKGKKSYWLIGELLQQGWVHYGIAYVGILFDLIIIPLFLWKRTRVLAFCLSLFFHLFNSFVFQVGIFPYMSIAFALFFFTPETLIKRFRLKRPVFKSDEVIIPKYKTLGITIFSIYFLFQIGLPLRHWFIKDDVLWTEEGHRLSWRMMLRSRSGQLIYWVENKETGERNNYPYLPLLSSDQIKSVKTKPDFIWQMAQRIKNMEAEKGNDVAVYVTCKVKINQGTYHTFIDPEVDISSQKWNHFKHHDWILPSPEDYAKK</sequence>
<dbReference type="InterPro" id="IPR053934">
    <property type="entry name" value="HTTM_dom"/>
</dbReference>
<feature type="transmembrane region" description="Helical" evidence="7">
    <location>
        <begin position="148"/>
        <end position="166"/>
    </location>
</feature>
<keyword evidence="6" id="KW-0456">Lyase</keyword>
<feature type="transmembrane region" description="Helical" evidence="7">
    <location>
        <begin position="109"/>
        <end position="127"/>
    </location>
</feature>
<dbReference type="GO" id="GO:0012505">
    <property type="term" value="C:endomembrane system"/>
    <property type="evidence" value="ECO:0007669"/>
    <property type="project" value="UniProtKB-SubCell"/>
</dbReference>
<evidence type="ECO:0000313" key="9">
    <source>
        <dbReference type="EMBL" id="MBW2938533.1"/>
    </source>
</evidence>
<keyword evidence="3 7" id="KW-1133">Transmembrane helix</keyword>
<comment type="subcellular location">
    <subcellularLocation>
        <location evidence="1">Endomembrane system</location>
        <topology evidence="1">Multi-pass membrane protein</topology>
    </subcellularLocation>
</comment>
<evidence type="ECO:0000256" key="3">
    <source>
        <dbReference type="ARBA" id="ARBA00022989"/>
    </source>
</evidence>
<name>A0A9X1FPQ8_9FLAO</name>
<protein>
    <submittedName>
        <fullName evidence="9">HTTM domain-containing protein</fullName>
    </submittedName>
</protein>
<evidence type="ECO:0000256" key="4">
    <source>
        <dbReference type="ARBA" id="ARBA00023136"/>
    </source>
</evidence>
<reference evidence="9" key="1">
    <citation type="submission" date="2021-07" db="EMBL/GenBank/DDBJ databases">
        <title>Aureisphaera sp. CAU 1614 isolated from sea sediment.</title>
        <authorList>
            <person name="Kim W."/>
        </authorList>
    </citation>
    <scope>NUCLEOTIDE SEQUENCE</scope>
    <source>
        <strain evidence="9">CAU 1614</strain>
    </source>
</reference>
<keyword evidence="10" id="KW-1185">Reference proteome</keyword>
<evidence type="ECO:0000256" key="5">
    <source>
        <dbReference type="ARBA" id="ARBA00023157"/>
    </source>
</evidence>
<dbReference type="Pfam" id="PF05090">
    <property type="entry name" value="HTTM"/>
    <property type="match status" value="1"/>
</dbReference>
<evidence type="ECO:0000256" key="7">
    <source>
        <dbReference type="SAM" id="Phobius"/>
    </source>
</evidence>
<dbReference type="SMART" id="SM00752">
    <property type="entry name" value="HTTM"/>
    <property type="match status" value="1"/>
</dbReference>
<evidence type="ECO:0000256" key="1">
    <source>
        <dbReference type="ARBA" id="ARBA00004127"/>
    </source>
</evidence>
<feature type="transmembrane region" description="Helical" evidence="7">
    <location>
        <begin position="16"/>
        <end position="38"/>
    </location>
</feature>
<feature type="transmembrane region" description="Helical" evidence="7">
    <location>
        <begin position="287"/>
        <end position="305"/>
    </location>
</feature>
<dbReference type="AlphaFoldDB" id="A0A9X1FPQ8"/>
<evidence type="ECO:0000313" key="10">
    <source>
        <dbReference type="Proteomes" id="UP001138686"/>
    </source>
</evidence>
<comment type="caution">
    <text evidence="9">The sequence shown here is derived from an EMBL/GenBank/DDBJ whole genome shotgun (WGS) entry which is preliminary data.</text>
</comment>
<dbReference type="InterPro" id="IPR011020">
    <property type="entry name" value="HTTM-like"/>
</dbReference>
<dbReference type="Pfam" id="PF22777">
    <property type="entry name" value="VKGC_lumenal_dom"/>
    <property type="match status" value="1"/>
</dbReference>
<feature type="transmembrane region" description="Helical" evidence="7">
    <location>
        <begin position="249"/>
        <end position="267"/>
    </location>
</feature>
<evidence type="ECO:0000259" key="8">
    <source>
        <dbReference type="SMART" id="SM00752"/>
    </source>
</evidence>
<keyword evidence="2 7" id="KW-0812">Transmembrane</keyword>